<dbReference type="Gene3D" id="3.80.20.20">
    <property type="entry name" value="Receptor L-domain"/>
    <property type="match status" value="2"/>
</dbReference>
<organism evidence="4 5">
    <name type="scientific">Leptidea sinapis</name>
    <dbReference type="NCBI Taxonomy" id="189913"/>
    <lineage>
        <taxon>Eukaryota</taxon>
        <taxon>Metazoa</taxon>
        <taxon>Ecdysozoa</taxon>
        <taxon>Arthropoda</taxon>
        <taxon>Hexapoda</taxon>
        <taxon>Insecta</taxon>
        <taxon>Pterygota</taxon>
        <taxon>Neoptera</taxon>
        <taxon>Endopterygota</taxon>
        <taxon>Lepidoptera</taxon>
        <taxon>Glossata</taxon>
        <taxon>Ditrysia</taxon>
        <taxon>Papilionoidea</taxon>
        <taxon>Pieridae</taxon>
        <taxon>Dismorphiinae</taxon>
        <taxon>Leptidea</taxon>
    </lineage>
</organism>
<dbReference type="EMBL" id="FZQP02002780">
    <property type="protein sequence ID" value="VVC96554.1"/>
    <property type="molecule type" value="Genomic_DNA"/>
</dbReference>
<feature type="domain" description="Receptor L-domain" evidence="3">
    <location>
        <begin position="47"/>
        <end position="158"/>
    </location>
</feature>
<dbReference type="Gene3D" id="2.60.40.10">
    <property type="entry name" value="Immunoglobulins"/>
    <property type="match status" value="1"/>
</dbReference>
<reference evidence="4 5" key="1">
    <citation type="submission" date="2017-07" db="EMBL/GenBank/DDBJ databases">
        <authorList>
            <person name="Talla V."/>
            <person name="Backstrom N."/>
        </authorList>
    </citation>
    <scope>NUCLEOTIDE SEQUENCE [LARGE SCALE GENOMIC DNA]</scope>
</reference>
<keyword evidence="1" id="KW-1133">Transmembrane helix</keyword>
<feature type="domain" description="Receptor L-domain" evidence="3">
    <location>
        <begin position="266"/>
        <end position="374"/>
    </location>
</feature>
<feature type="signal peptide" evidence="2">
    <location>
        <begin position="1"/>
        <end position="21"/>
    </location>
</feature>
<keyword evidence="5" id="KW-1185">Reference proteome</keyword>
<dbReference type="Pfam" id="PF01030">
    <property type="entry name" value="Recep_L_domain"/>
    <property type="match status" value="2"/>
</dbReference>
<feature type="transmembrane region" description="Helical" evidence="1">
    <location>
        <begin position="794"/>
        <end position="814"/>
    </location>
</feature>
<evidence type="ECO:0000256" key="1">
    <source>
        <dbReference type="SAM" id="Phobius"/>
    </source>
</evidence>
<keyword evidence="1" id="KW-0812">Transmembrane</keyword>
<dbReference type="PROSITE" id="PS51257">
    <property type="entry name" value="PROKAR_LIPOPROTEIN"/>
    <property type="match status" value="1"/>
</dbReference>
<dbReference type="InterPro" id="IPR013783">
    <property type="entry name" value="Ig-like_fold"/>
</dbReference>
<dbReference type="PANTHER" id="PTHR21662:SF59">
    <property type="entry name" value="RECEPTOR PROTEIN-TYROSINE KINASE"/>
    <property type="match status" value="1"/>
</dbReference>
<feature type="chain" id="PRO_5022672679" description="Receptor L-domain domain-containing protein" evidence="2">
    <location>
        <begin position="22"/>
        <end position="860"/>
    </location>
</feature>
<accession>A0A5E4QFT2</accession>
<name>A0A5E4QFT2_9NEOP</name>
<sequence>MATRAIVWLTICVLISCGSSSSEPSEYHGLCTNMFCNRLSLLRKLQNCTIVLGDLNISLLERTKRSDFKELSFPNLKEVTGFVVVYRVAGLESLGQLFPNLMRIRGNTLMSNYALIIYDMPKLREVGLYNLLKIDRGGVIIWTGPLTCYLDTINWKAIAPNSRHVLRNASVSSKGLRQRNVASSVLVAVGPIRRVVRCVDIIRTRTTVLASALQGLESNYCVTGDECRHMGRLSWNNTCVADCPENYTCSSLILQTLASIQAAARCVRVNGSITIHIRTMPEAMSELRYYLKSIKEVSDYIVIYGSIVITSLDFLPSLQKIEGQTLFDEKYSFVVYDMENLQTLFTANVTNNLEVNQGSLRFYRNPMLCESEIEKIRILFPIAPSELDIPEGLNGYSGGCDKVSLNLTVEVKNETSVTVKFHSEPIPDIQYSILYVIVPRGLRTISVPETCSETDWDAINIHSPINKDVEMDLSALQPATSYAICIEKYDPLHRHLSRSDVKHFSTAVGKPEPPFIIELVASSSESVVIRWVDHLAYQPHVVRYELDVVLVNIKSSDILARNHCTYNNYEWLDDYTVHAKIMRPPKNYDAGCESMCGILSTVTMGALVDEHFDVCNIVKRCDFDDERPKNSSKGSYIKTLALNISGPKKDYQIVGLAAYRDYRFKLKACTKSQCSQSVTNTVKTLRSDSADIALISFVTADEKGIVTVKWDSPRIINGAVLSYIVEVYPVIKFSDVSQMMPHTACVSGNVTDLVMKSVVASKYLVRLCTKTLASTYSCGEKEKIVVAFQVIPTWWWSGIFFGIFIYSFSCVIGWRWRSRNIVTDDIPLVDATSLYRNESEPPAVMMSDFAPIYNIPLTDC</sequence>
<dbReference type="Proteomes" id="UP000324832">
    <property type="component" value="Unassembled WGS sequence"/>
</dbReference>
<dbReference type="InterPro" id="IPR053079">
    <property type="entry name" value="SPS2_domain"/>
</dbReference>
<evidence type="ECO:0000259" key="3">
    <source>
        <dbReference type="Pfam" id="PF01030"/>
    </source>
</evidence>
<dbReference type="SUPFAM" id="SSF52058">
    <property type="entry name" value="L domain-like"/>
    <property type="match status" value="2"/>
</dbReference>
<evidence type="ECO:0000313" key="5">
    <source>
        <dbReference type="Proteomes" id="UP000324832"/>
    </source>
</evidence>
<proteinExistence type="predicted"/>
<dbReference type="PANTHER" id="PTHR21662">
    <property type="entry name" value="RECEPTOR PROTEIN-TYROSINE KINASE"/>
    <property type="match status" value="1"/>
</dbReference>
<evidence type="ECO:0000256" key="2">
    <source>
        <dbReference type="SAM" id="SignalP"/>
    </source>
</evidence>
<dbReference type="InterPro" id="IPR000494">
    <property type="entry name" value="Rcpt_L-dom"/>
</dbReference>
<keyword evidence="1" id="KW-0472">Membrane</keyword>
<keyword evidence="2" id="KW-0732">Signal</keyword>
<dbReference type="InterPro" id="IPR036941">
    <property type="entry name" value="Rcpt_L-dom_sf"/>
</dbReference>
<protein>
    <recommendedName>
        <fullName evidence="3">Receptor L-domain domain-containing protein</fullName>
    </recommendedName>
</protein>
<dbReference type="InterPro" id="IPR036116">
    <property type="entry name" value="FN3_sf"/>
</dbReference>
<evidence type="ECO:0000313" key="4">
    <source>
        <dbReference type="EMBL" id="VVC96554.1"/>
    </source>
</evidence>
<dbReference type="AlphaFoldDB" id="A0A5E4QFT2"/>
<gene>
    <name evidence="4" type="ORF">LSINAPIS_LOCUS8025</name>
</gene>
<dbReference type="SUPFAM" id="SSF49265">
    <property type="entry name" value="Fibronectin type III"/>
    <property type="match status" value="2"/>
</dbReference>